<evidence type="ECO:0000313" key="2">
    <source>
        <dbReference type="Proteomes" id="UP001152531"/>
    </source>
</evidence>
<dbReference type="EMBL" id="CALSDN010000004">
    <property type="protein sequence ID" value="CAH6720732.1"/>
    <property type="molecule type" value="Genomic_DNA"/>
</dbReference>
<evidence type="ECO:0000313" key="1">
    <source>
        <dbReference type="EMBL" id="CAH6720732.1"/>
    </source>
</evidence>
<reference evidence="1" key="1">
    <citation type="submission" date="2022-06" db="EMBL/GenBank/DDBJ databases">
        <authorList>
            <person name="Legras J.-L."/>
            <person name="Devillers H."/>
            <person name="Grondin C."/>
        </authorList>
    </citation>
    <scope>NUCLEOTIDE SEQUENCE</scope>
    <source>
        <strain evidence="1">CLIB 1444</strain>
    </source>
</reference>
<accession>A0ACA9Y727</accession>
<organism evidence="1 2">
    <name type="scientific">[Candida] jaroonii</name>
    <dbReference type="NCBI Taxonomy" id="467808"/>
    <lineage>
        <taxon>Eukaryota</taxon>
        <taxon>Fungi</taxon>
        <taxon>Dikarya</taxon>
        <taxon>Ascomycota</taxon>
        <taxon>Saccharomycotina</taxon>
        <taxon>Pichiomycetes</taxon>
        <taxon>Debaryomycetaceae</taxon>
        <taxon>Yamadazyma</taxon>
    </lineage>
</organism>
<gene>
    <name evidence="1" type="ORF">CLIB1444_04S06656</name>
</gene>
<sequence length="594" mass="69661">MNFDKFNPLSKRGFSSSSGYSGSNHSVANHKNFPEVDWSKVDKDISDWGIEDTLSQASRKFSELGPIDITIPPTTENFQIFIKTYLKLNLTPEFWEKFKYNLIISNLLDDSMILSKNEQSLKDLNHQIRPLKGFNHHQTQLFIERHYMLKLPIISSNSIIIIIGLIIELLKSTLGNGINTNHWAKFKILLILSTKYIKFKRIKVMILMNKNLNLQRHFLINNFKINLKLIKSLLNLKQMKLFKAINYQEFNNLINSIHFLKLSLSNSIGQLLPLVNGDNFEKYYKFNHLNLDQFDTIESKDEEQELLNNINYFNTLRKLLICQLLTLDEKSTNNYLLLKMFNRFNVKPQESHIMIIEKLTILSELLNHHNNFLTSFLTIFERFTSNDVDNEDILKGIVETKPQEPKTIDKLIERVNVLATNLKYFKQYNESIEDDEKRAIFNQYNNDINNIHQLYKLSLNEFETPKNFNLKSFHTKRFPDDHRRVSDDKRLSGSLKLSVLQQEMDNAQRKRSNRYSVNSMNSNLSGLSEMISSKVTSFDEIEFHKPQDDDNDNETISQDFDNFLNNLESKLESRLTHGLESDEPDNQEPHSQDK</sequence>
<proteinExistence type="predicted"/>
<comment type="caution">
    <text evidence="1">The sequence shown here is derived from an EMBL/GenBank/DDBJ whole genome shotgun (WGS) entry which is preliminary data.</text>
</comment>
<keyword evidence="2" id="KW-1185">Reference proteome</keyword>
<dbReference type="Proteomes" id="UP001152531">
    <property type="component" value="Unassembled WGS sequence"/>
</dbReference>
<protein>
    <submittedName>
        <fullName evidence="1">Uncharacterized protein</fullName>
    </submittedName>
</protein>
<name>A0ACA9Y727_9ASCO</name>